<dbReference type="AlphaFoldDB" id="A0A0K8P3G4"/>
<name>A0A0K8P3G4_PISS1</name>
<feature type="domain" description="DJ-1/PfpI" evidence="1">
    <location>
        <begin position="36"/>
        <end position="165"/>
    </location>
</feature>
<evidence type="ECO:0000313" key="2">
    <source>
        <dbReference type="EMBL" id="GAP36745.1"/>
    </source>
</evidence>
<dbReference type="RefSeq" id="WP_054020725.1">
    <property type="nucleotide sequence ID" value="NZ_BBYR01000038.1"/>
</dbReference>
<dbReference type="SUPFAM" id="SSF52317">
    <property type="entry name" value="Class I glutamine amidotransferase-like"/>
    <property type="match status" value="1"/>
</dbReference>
<dbReference type="EMBL" id="BBYR01000038">
    <property type="protein sequence ID" value="GAP36745.1"/>
    <property type="molecule type" value="Genomic_DNA"/>
</dbReference>
<dbReference type="OrthoDB" id="9803764at2"/>
<proteinExistence type="predicted"/>
<dbReference type="STRING" id="1547922.ISF6_2585"/>
<keyword evidence="3" id="KW-1185">Reference proteome</keyword>
<evidence type="ECO:0000313" key="3">
    <source>
        <dbReference type="Proteomes" id="UP000037660"/>
    </source>
</evidence>
<dbReference type="Pfam" id="PF01965">
    <property type="entry name" value="DJ-1_PfpI"/>
    <property type="match status" value="1"/>
</dbReference>
<dbReference type="PANTHER" id="PTHR43130:SF3">
    <property type="entry name" value="HTH-TYPE TRANSCRIPTIONAL REGULATOR RV1931C"/>
    <property type="match status" value="1"/>
</dbReference>
<accession>A0A0K8P3G4</accession>
<reference evidence="2 3" key="2">
    <citation type="journal article" date="2016" name="Science">
        <title>A bacterium that degrades and assimilates poly(ethylene terephthalate).</title>
        <authorList>
            <person name="Yoshida S."/>
            <person name="Hiraga K."/>
            <person name="Takehana T."/>
            <person name="Taniguchi I."/>
            <person name="Yamaji H."/>
            <person name="Maeda Y."/>
            <person name="Toyohara K."/>
            <person name="Miyamoto K."/>
            <person name="Kimura Y."/>
            <person name="Oda K."/>
        </authorList>
    </citation>
    <scope>NUCLEOTIDE SEQUENCE [LARGE SCALE GENOMIC DNA]</scope>
    <source>
        <strain evidence="3">NBRC 110686 / TISTR 2288 / 201-F6</strain>
    </source>
</reference>
<comment type="caution">
    <text evidence="2">The sequence shown here is derived from an EMBL/GenBank/DDBJ whole genome shotgun (WGS) entry which is preliminary data.</text>
</comment>
<organism evidence="2 3">
    <name type="scientific">Piscinibacter sakaiensis</name>
    <name type="common">Ideonella sakaiensis</name>
    <dbReference type="NCBI Taxonomy" id="1547922"/>
    <lineage>
        <taxon>Bacteria</taxon>
        <taxon>Pseudomonadati</taxon>
        <taxon>Pseudomonadota</taxon>
        <taxon>Betaproteobacteria</taxon>
        <taxon>Burkholderiales</taxon>
        <taxon>Sphaerotilaceae</taxon>
        <taxon>Piscinibacter</taxon>
    </lineage>
</organism>
<dbReference type="PANTHER" id="PTHR43130">
    <property type="entry name" value="ARAC-FAMILY TRANSCRIPTIONAL REGULATOR"/>
    <property type="match status" value="1"/>
</dbReference>
<sequence length="212" mass="21878">MKFAFLLYPGVEPIDLAALGVVSMGRRLMPALSYLTVAAAPGLQTLANGLRVAADTGFDDCPPVDWLIVPGGPGWSAAAEDPALLDFLRARAATPMVSLCTGAMILAAAGLLDGRVATTKCQVTAAEDSPLDLLAERHPRVEARPALLVDEGQLITGGGVGLCIDTLLYLLATRVDAAKTEELARILEYGAAAQANRARLDTVVRSGAAAGG</sequence>
<dbReference type="Proteomes" id="UP000037660">
    <property type="component" value="Unassembled WGS sequence"/>
</dbReference>
<dbReference type="GO" id="GO:0006355">
    <property type="term" value="P:regulation of DNA-templated transcription"/>
    <property type="evidence" value="ECO:0007669"/>
    <property type="project" value="TreeGrafter"/>
</dbReference>
<evidence type="ECO:0000259" key="1">
    <source>
        <dbReference type="Pfam" id="PF01965"/>
    </source>
</evidence>
<dbReference type="InterPro" id="IPR002818">
    <property type="entry name" value="DJ-1/PfpI"/>
</dbReference>
<gene>
    <name evidence="2" type="ORF">ISF6_2585</name>
</gene>
<dbReference type="InterPro" id="IPR052158">
    <property type="entry name" value="INH-QAR"/>
</dbReference>
<dbReference type="InterPro" id="IPR029062">
    <property type="entry name" value="Class_I_gatase-like"/>
</dbReference>
<dbReference type="Gene3D" id="3.40.50.880">
    <property type="match status" value="1"/>
</dbReference>
<protein>
    <submittedName>
        <fullName evidence="2">Transcriptional regulator, AraC family</fullName>
    </submittedName>
</protein>
<reference evidence="3" key="1">
    <citation type="submission" date="2015-07" db="EMBL/GenBank/DDBJ databases">
        <title>Discovery of a poly(ethylene terephthalate assimilation.</title>
        <authorList>
            <person name="Yoshida S."/>
            <person name="Hiraga K."/>
            <person name="Takehana T."/>
            <person name="Taniguchi I."/>
            <person name="Yamaji H."/>
            <person name="Maeda Y."/>
            <person name="Toyohara K."/>
            <person name="Miyamoto K."/>
            <person name="Kimura Y."/>
            <person name="Oda K."/>
        </authorList>
    </citation>
    <scope>NUCLEOTIDE SEQUENCE [LARGE SCALE GENOMIC DNA]</scope>
    <source>
        <strain evidence="3">NBRC 110686 / TISTR 2288 / 201-F6</strain>
    </source>
</reference>